<evidence type="ECO:0000256" key="8">
    <source>
        <dbReference type="SAM" id="Phobius"/>
    </source>
</evidence>
<comment type="caution">
    <text evidence="10">The sequence shown here is derived from an EMBL/GenBank/DDBJ whole genome shotgun (WGS) entry which is preliminary data.</text>
</comment>
<dbReference type="InterPro" id="IPR049399">
    <property type="entry name" value="BDLP-like_hel"/>
</dbReference>
<dbReference type="GO" id="GO:0016020">
    <property type="term" value="C:membrane"/>
    <property type="evidence" value="ECO:0007669"/>
    <property type="project" value="UniProtKB-SubCell"/>
</dbReference>
<comment type="subcellular location">
    <subcellularLocation>
        <location evidence="1">Membrane</location>
    </subcellularLocation>
</comment>
<protein>
    <submittedName>
        <fullName evidence="10">Dynamin family protein</fullName>
    </submittedName>
</protein>
<sequence length="699" mass="77302">MAEETINIPETNSGDAPQEKTASFSGFLHYKQTVTDIITDLRKLREFSTKLDLGGNVSAIDEILERLSQDTFRVAIVGEFKRGKSTVINALLGKNILPVDVLPTTATLNKITYSVTPFVKIAYKDGREEQIEIDQLNNYVTKLTRESEERARTVKEAVVYYPINYCKNGVTIIDTPGLNDDEAMTEVTMSVLPQIDAALMVIMAQAPFSESERDFLENKVITSDLGRVLFIVTGIDLLDEEDVPRVLDNIRTRIQEHVMKKAEATFGPDSREYEAYRQKLGQIHLYGLSAKQALKAKVKGDPELLEKSRFPAFETALEKFLSEDRGAVTLSAPISRIKTSSLEIVKTIQLQQSALEMASEEFEEKYQKALREIDRIRQERTSEFATVNANAQKTFHDLAPLLSNYWSDLEDAAMEAIDSYPLTADDLKKDRADATAQAMTAAVKNAVSRASQQVSERIQAFINTALEDEAERLSGFENYFFTATQDIQNIFVKSSAASTTDDIIATAANSFIGFGIGGIYVGFKEAGWKGALLGGATGLAGIMAGNIGLGLLLPALSIPLTWPVAIVAGIAIGALSLFGSKWAIGKVFSKEKIEKYKENFREAVSKELSRLRAEDNFTAAVREQVESAFDALKAKITTETENILSDTQNQLTKIKVQMAQKETSDAMALEEYQDMLKSVDAICLRADGLSRQLTEILTR</sequence>
<accession>A0A9D1P4B0</accession>
<keyword evidence="5" id="KW-0342">GTP-binding</keyword>
<reference evidence="10" key="2">
    <citation type="journal article" date="2021" name="PeerJ">
        <title>Extensive microbial diversity within the chicken gut microbiome revealed by metagenomics and culture.</title>
        <authorList>
            <person name="Gilroy R."/>
            <person name="Ravi A."/>
            <person name="Getino M."/>
            <person name="Pursley I."/>
            <person name="Horton D.L."/>
            <person name="Alikhan N.F."/>
            <person name="Baker D."/>
            <person name="Gharbi K."/>
            <person name="Hall N."/>
            <person name="Watson M."/>
            <person name="Adriaenssens E.M."/>
            <person name="Foster-Nyarko E."/>
            <person name="Jarju S."/>
            <person name="Secka A."/>
            <person name="Antonio M."/>
            <person name="Oren A."/>
            <person name="Chaudhuri R.R."/>
            <person name="La Ragione R."/>
            <person name="Hildebrand F."/>
            <person name="Pallen M.J."/>
        </authorList>
    </citation>
    <scope>NUCLEOTIDE SEQUENCE</scope>
    <source>
        <strain evidence="10">CHK188-20938</strain>
    </source>
</reference>
<feature type="transmembrane region" description="Helical" evidence="8">
    <location>
        <begin position="530"/>
        <end position="556"/>
    </location>
</feature>
<feature type="transmembrane region" description="Helical" evidence="8">
    <location>
        <begin position="562"/>
        <end position="584"/>
    </location>
</feature>
<keyword evidence="4 7" id="KW-0175">Coiled coil</keyword>
<dbReference type="Proteomes" id="UP000824169">
    <property type="component" value="Unassembled WGS sequence"/>
</dbReference>
<gene>
    <name evidence="10" type="ORF">IAB71_10510</name>
</gene>
<dbReference type="GO" id="GO:0008053">
    <property type="term" value="P:mitochondrial fusion"/>
    <property type="evidence" value="ECO:0007669"/>
    <property type="project" value="TreeGrafter"/>
</dbReference>
<keyword evidence="6 8" id="KW-0472">Membrane</keyword>
<dbReference type="InterPro" id="IPR027094">
    <property type="entry name" value="Mitofusin_fam"/>
</dbReference>
<dbReference type="GO" id="GO:0003924">
    <property type="term" value="F:GTPase activity"/>
    <property type="evidence" value="ECO:0007669"/>
    <property type="project" value="InterPro"/>
</dbReference>
<dbReference type="InterPro" id="IPR030381">
    <property type="entry name" value="G_DYNAMIN_dom"/>
</dbReference>
<evidence type="ECO:0000259" key="9">
    <source>
        <dbReference type="PROSITE" id="PS51718"/>
    </source>
</evidence>
<dbReference type="InterPro" id="IPR045063">
    <property type="entry name" value="Dynamin_N"/>
</dbReference>
<dbReference type="AlphaFoldDB" id="A0A9D1P4B0"/>
<reference evidence="10" key="1">
    <citation type="submission" date="2020-10" db="EMBL/GenBank/DDBJ databases">
        <authorList>
            <person name="Gilroy R."/>
        </authorList>
    </citation>
    <scope>NUCLEOTIDE SEQUENCE</scope>
    <source>
        <strain evidence="10">CHK188-20938</strain>
    </source>
</reference>
<evidence type="ECO:0000256" key="5">
    <source>
        <dbReference type="ARBA" id="ARBA00023134"/>
    </source>
</evidence>
<dbReference type="PANTHER" id="PTHR10465:SF0">
    <property type="entry name" value="SARCALUMENIN"/>
    <property type="match status" value="1"/>
</dbReference>
<dbReference type="Gene3D" id="3.40.50.300">
    <property type="entry name" value="P-loop containing nucleotide triphosphate hydrolases"/>
    <property type="match status" value="1"/>
</dbReference>
<dbReference type="GO" id="GO:0005525">
    <property type="term" value="F:GTP binding"/>
    <property type="evidence" value="ECO:0007669"/>
    <property type="project" value="UniProtKB-KW"/>
</dbReference>
<feature type="domain" description="Dynamin-type G" evidence="9">
    <location>
        <begin position="68"/>
        <end position="333"/>
    </location>
</feature>
<proteinExistence type="predicted"/>
<evidence type="ECO:0000313" key="11">
    <source>
        <dbReference type="Proteomes" id="UP000824169"/>
    </source>
</evidence>
<dbReference type="InterPro" id="IPR027417">
    <property type="entry name" value="P-loop_NTPase"/>
</dbReference>
<dbReference type="SUPFAM" id="SSF52540">
    <property type="entry name" value="P-loop containing nucleoside triphosphate hydrolases"/>
    <property type="match status" value="1"/>
</dbReference>
<feature type="coiled-coil region" evidence="7">
    <location>
        <begin position="352"/>
        <end position="379"/>
    </location>
</feature>
<dbReference type="Pfam" id="PF00350">
    <property type="entry name" value="Dynamin_N"/>
    <property type="match status" value="1"/>
</dbReference>
<feature type="transmembrane region" description="Helical" evidence="8">
    <location>
        <begin position="503"/>
        <end position="523"/>
    </location>
</feature>
<dbReference type="PROSITE" id="PS51718">
    <property type="entry name" value="G_DYNAMIN_2"/>
    <property type="match status" value="1"/>
</dbReference>
<keyword evidence="2" id="KW-0547">Nucleotide-binding</keyword>
<keyword evidence="8" id="KW-0812">Transmembrane</keyword>
<name>A0A9D1P4B0_9FIRM</name>
<dbReference type="CDD" id="cd09912">
    <property type="entry name" value="DLP_2"/>
    <property type="match status" value="1"/>
</dbReference>
<dbReference type="PANTHER" id="PTHR10465">
    <property type="entry name" value="TRANSMEMBRANE GTPASE FZO1"/>
    <property type="match status" value="1"/>
</dbReference>
<organism evidence="10 11">
    <name type="scientific">Candidatus Scatomonas pullistercoris</name>
    <dbReference type="NCBI Taxonomy" id="2840920"/>
    <lineage>
        <taxon>Bacteria</taxon>
        <taxon>Bacillati</taxon>
        <taxon>Bacillota</taxon>
        <taxon>Clostridia</taxon>
        <taxon>Lachnospirales</taxon>
        <taxon>Lachnospiraceae</taxon>
        <taxon>Lachnospiraceae incertae sedis</taxon>
        <taxon>Candidatus Scatomonas</taxon>
    </lineage>
</organism>
<dbReference type="EMBL" id="DVOO01000030">
    <property type="protein sequence ID" value="HIV26190.1"/>
    <property type="molecule type" value="Genomic_DNA"/>
</dbReference>
<evidence type="ECO:0000256" key="4">
    <source>
        <dbReference type="ARBA" id="ARBA00023054"/>
    </source>
</evidence>
<evidence type="ECO:0000256" key="7">
    <source>
        <dbReference type="SAM" id="Coils"/>
    </source>
</evidence>
<evidence type="ECO:0000256" key="3">
    <source>
        <dbReference type="ARBA" id="ARBA00022801"/>
    </source>
</evidence>
<keyword evidence="3" id="KW-0378">Hydrolase</keyword>
<dbReference type="Pfam" id="PF21808">
    <property type="entry name" value="Dynamin-like_hel_bact"/>
    <property type="match status" value="1"/>
</dbReference>
<evidence type="ECO:0000256" key="1">
    <source>
        <dbReference type="ARBA" id="ARBA00004370"/>
    </source>
</evidence>
<keyword evidence="8" id="KW-1133">Transmembrane helix</keyword>
<evidence type="ECO:0000256" key="6">
    <source>
        <dbReference type="ARBA" id="ARBA00023136"/>
    </source>
</evidence>
<evidence type="ECO:0000256" key="2">
    <source>
        <dbReference type="ARBA" id="ARBA00022741"/>
    </source>
</evidence>
<evidence type="ECO:0000313" key="10">
    <source>
        <dbReference type="EMBL" id="HIV26190.1"/>
    </source>
</evidence>